<name>A0AC34PXK3_9BILA</name>
<dbReference type="WBParaSite" id="JU765_v2.g10976.t1">
    <property type="protein sequence ID" value="JU765_v2.g10976.t1"/>
    <property type="gene ID" value="JU765_v2.g10976"/>
</dbReference>
<dbReference type="Proteomes" id="UP000887576">
    <property type="component" value="Unplaced"/>
</dbReference>
<reference evidence="2" key="1">
    <citation type="submission" date="2022-11" db="UniProtKB">
        <authorList>
            <consortium name="WormBaseParasite"/>
        </authorList>
    </citation>
    <scope>IDENTIFICATION</scope>
</reference>
<protein>
    <submittedName>
        <fullName evidence="2">Methyltransferase type 11 domain-containing protein</fullName>
    </submittedName>
</protein>
<evidence type="ECO:0000313" key="2">
    <source>
        <dbReference type="WBParaSite" id="JU765_v2.g10976.t1"/>
    </source>
</evidence>
<organism evidence="1 2">
    <name type="scientific">Panagrolaimus sp. JU765</name>
    <dbReference type="NCBI Taxonomy" id="591449"/>
    <lineage>
        <taxon>Eukaryota</taxon>
        <taxon>Metazoa</taxon>
        <taxon>Ecdysozoa</taxon>
        <taxon>Nematoda</taxon>
        <taxon>Chromadorea</taxon>
        <taxon>Rhabditida</taxon>
        <taxon>Tylenchina</taxon>
        <taxon>Panagrolaimomorpha</taxon>
        <taxon>Panagrolaimoidea</taxon>
        <taxon>Panagrolaimidae</taxon>
        <taxon>Panagrolaimus</taxon>
    </lineage>
</organism>
<accession>A0AC34PXK3</accession>
<evidence type="ECO:0000313" key="1">
    <source>
        <dbReference type="Proteomes" id="UP000887576"/>
    </source>
</evidence>
<proteinExistence type="predicted"/>
<sequence length="213" mass="24659">MFDSSGNDYTLKEYWDSRFTEEESYEWIADFTKFSKLLLPILKAENEILHVGCGNSRLSFDLQKSGFPNLTNVDFSSVLIEKLARDFPQMKWICDDMRTLESIPDESFDVVIEKAAIESLLANEKSVWTFSESALKDLRSTLASIYRVLKPGGLFASISFTPPYFRVQYLLEQKWDCKVSEFGDGFHFYFYLMKKGSEADLELLENYLKVNST</sequence>